<feature type="region of interest" description="Disordered" evidence="1">
    <location>
        <begin position="128"/>
        <end position="181"/>
    </location>
</feature>
<accession>A0A078B3G1</accession>
<proteinExistence type="predicted"/>
<organism evidence="2 3">
    <name type="scientific">Stylonychia lemnae</name>
    <name type="common">Ciliate</name>
    <dbReference type="NCBI Taxonomy" id="5949"/>
    <lineage>
        <taxon>Eukaryota</taxon>
        <taxon>Sar</taxon>
        <taxon>Alveolata</taxon>
        <taxon>Ciliophora</taxon>
        <taxon>Intramacronucleata</taxon>
        <taxon>Spirotrichea</taxon>
        <taxon>Stichotrichia</taxon>
        <taxon>Sporadotrichida</taxon>
        <taxon>Oxytrichidae</taxon>
        <taxon>Stylonychinae</taxon>
        <taxon>Stylonychia</taxon>
    </lineage>
</organism>
<evidence type="ECO:0000313" key="2">
    <source>
        <dbReference type="EMBL" id="CDW88043.1"/>
    </source>
</evidence>
<gene>
    <name evidence="2" type="primary">Contig5893.g6313</name>
    <name evidence="2" type="ORF">STYLEM_17158</name>
</gene>
<protein>
    <submittedName>
        <fullName evidence="2">Uncharacterized protein</fullName>
    </submittedName>
</protein>
<keyword evidence="3" id="KW-1185">Reference proteome</keyword>
<dbReference type="AlphaFoldDB" id="A0A078B3G1"/>
<evidence type="ECO:0000313" key="3">
    <source>
        <dbReference type="Proteomes" id="UP000039865"/>
    </source>
</evidence>
<name>A0A078B3G1_STYLE</name>
<dbReference type="EMBL" id="CCKQ01016165">
    <property type="protein sequence ID" value="CDW88043.1"/>
    <property type="molecule type" value="Genomic_DNA"/>
</dbReference>
<evidence type="ECO:0000256" key="1">
    <source>
        <dbReference type="SAM" id="MobiDB-lite"/>
    </source>
</evidence>
<dbReference type="InParanoid" id="A0A078B3G1"/>
<reference evidence="2 3" key="1">
    <citation type="submission" date="2014-06" db="EMBL/GenBank/DDBJ databases">
        <authorList>
            <person name="Swart Estienne"/>
        </authorList>
    </citation>
    <scope>NUCLEOTIDE SEQUENCE [LARGE SCALE GENOMIC DNA]</scope>
    <source>
        <strain evidence="2 3">130c</strain>
    </source>
</reference>
<dbReference type="Proteomes" id="UP000039865">
    <property type="component" value="Unassembled WGS sequence"/>
</dbReference>
<sequence>MQCDINSDKEGAKTNEDGFLRPLPKVKKVLKPQQKVIQGLVVPQVTNKQMLKDKVGVSSIPTKIKSGVAKSVESSMIVGSKFSYNSKLFTEEEDEYAFESLYRFIKETHILALQLSQQQENRDQNALISNQTNLNKKEELQKTNKKGGGATQIESDSHKQNNNLNLNHGRATGQGGNTNKKTIIRDNSLQNIQNTLDSAIQPFKPSNKKDPTLNQAIVQQQLVQELFALLVSGQASHTHIEHYILALKDAGTNDEEINYLLSLQHQNTLENQNIAVDQMSEQELLITQLQQSGASPLEIQQLLMSHPSYHNPHTANTPFSINELYELVKLGIVQQSAVMPESIDPAIFSKIQEIDMLEGHDLNHFPPDYRDKLFNAIEESKLQLVQIFFPQNVQASLQYPMSQLLYQPGQSNQIIGLDQGISQIIGADFNQNRAQISAQRADKPFGRNARHVAIAFHIKIQRMIEFEKQEENQAS</sequence>